<proteinExistence type="inferred from homology"/>
<dbReference type="PANTHER" id="PTHR43337:SF1">
    <property type="entry name" value="XANTHINE_URACIL PERMEASE C887.17-RELATED"/>
    <property type="match status" value="1"/>
</dbReference>
<dbReference type="PANTHER" id="PTHR43337">
    <property type="entry name" value="XANTHINE/URACIL PERMEASE C887.17-RELATED"/>
    <property type="match status" value="1"/>
</dbReference>
<dbReference type="Pfam" id="PF00860">
    <property type="entry name" value="Xan_ur_permease"/>
    <property type="match status" value="1"/>
</dbReference>
<keyword evidence="3 8" id="KW-0813">Transport</keyword>
<keyword evidence="6 8" id="KW-1133">Transmembrane helix</keyword>
<comment type="caution">
    <text evidence="10">The sequence shown here is derived from an EMBL/GenBank/DDBJ whole genome shotgun (WGS) entry which is preliminary data.</text>
</comment>
<comment type="subcellular location">
    <subcellularLocation>
        <location evidence="1 8">Cell membrane</location>
        <topology evidence="1 8">Multi-pass membrane protein</topology>
    </subcellularLocation>
</comment>
<feature type="transmembrane region" description="Helical" evidence="9">
    <location>
        <begin position="238"/>
        <end position="257"/>
    </location>
</feature>
<protein>
    <submittedName>
        <fullName evidence="10">Guanine permease</fullName>
    </submittedName>
</protein>
<evidence type="ECO:0000313" key="10">
    <source>
        <dbReference type="EMBL" id="ODN42067.1"/>
    </source>
</evidence>
<feature type="transmembrane region" description="Helical" evidence="9">
    <location>
        <begin position="135"/>
        <end position="152"/>
    </location>
</feature>
<evidence type="ECO:0000256" key="4">
    <source>
        <dbReference type="ARBA" id="ARBA00022475"/>
    </source>
</evidence>
<reference evidence="10 11" key="1">
    <citation type="submission" date="2016-08" db="EMBL/GenBank/DDBJ databases">
        <title>Draft genome sequence of Candidatus Piscirickettsia litoralis, from seawater.</title>
        <authorList>
            <person name="Wan X."/>
            <person name="Lee A.J."/>
            <person name="Hou S."/>
            <person name="Donachie S.P."/>
        </authorList>
    </citation>
    <scope>NUCLEOTIDE SEQUENCE [LARGE SCALE GENOMIC DNA]</scope>
    <source>
        <strain evidence="10 11">Y2</strain>
    </source>
</reference>
<feature type="transmembrane region" description="Helical" evidence="9">
    <location>
        <begin position="78"/>
        <end position="96"/>
    </location>
</feature>
<accession>A0ABX3A1H2</accession>
<feature type="transmembrane region" description="Helical" evidence="9">
    <location>
        <begin position="173"/>
        <end position="192"/>
    </location>
</feature>
<feature type="transmembrane region" description="Helical" evidence="9">
    <location>
        <begin position="346"/>
        <end position="364"/>
    </location>
</feature>
<feature type="transmembrane region" description="Helical" evidence="9">
    <location>
        <begin position="103"/>
        <end position="123"/>
    </location>
</feature>
<sequence>MSFGDSLYMFQLKHYQTTVRTEVIAGITTFLTMAYIVIVNPSILATTGMDKGAVFVATCLAAGIATLAMGLWANFPVAVAPGMGMNAYFAFVLVGAQGYSWESMLAAVLISGILFYILTLLRFRHWLVEAIPEPLVFAITCGIGLFIGVLGLKSSGIIVSSPATLVTLGSLHSPEVLLSLLGFLMIVVLDYYRVKGGILISIIAVSMIGALFGISSFHGLVSMPPSLAPTWLHLDINSVLHVSMISAIVTFFILVLFDNTGTMLGLLEQANLHDEVKGKRLTRAFYIESIGTALGALLGTTSLSAYVESAAGIGAGGRTGLTSVVVGVLFFAVLFFAPLATAIPTYATAPVLVYVAILIFRCIVKIDWQEIRVAVPCFITVVMIPLSFSISDGIGLGILSYLIIYTLTGKAKEIPWGLWPIGVLFIGLFFLAH</sequence>
<keyword evidence="11" id="KW-1185">Reference proteome</keyword>
<evidence type="ECO:0000256" key="8">
    <source>
        <dbReference type="PIRNR" id="PIRNR005353"/>
    </source>
</evidence>
<organism evidence="10 11">
    <name type="scientific">Piscirickettsia litoralis</name>
    <dbReference type="NCBI Taxonomy" id="1891921"/>
    <lineage>
        <taxon>Bacteria</taxon>
        <taxon>Pseudomonadati</taxon>
        <taxon>Pseudomonadota</taxon>
        <taxon>Gammaproteobacteria</taxon>
        <taxon>Thiotrichales</taxon>
        <taxon>Piscirickettsiaceae</taxon>
        <taxon>Piscirickettsia</taxon>
    </lineage>
</organism>
<feature type="transmembrane region" description="Helical" evidence="9">
    <location>
        <begin position="52"/>
        <end position="72"/>
    </location>
</feature>
<evidence type="ECO:0000256" key="1">
    <source>
        <dbReference type="ARBA" id="ARBA00004651"/>
    </source>
</evidence>
<keyword evidence="5 8" id="KW-0812">Transmembrane</keyword>
<dbReference type="InterPro" id="IPR026033">
    <property type="entry name" value="Azg-like_bact_archaea"/>
</dbReference>
<comment type="similarity">
    <text evidence="2 8">Belongs to the nucleobase:cation symporter-2 (NCS2) (TC 2.A.40) family. Azg-like subfamily.</text>
</comment>
<feature type="transmembrane region" description="Helical" evidence="9">
    <location>
        <begin position="23"/>
        <end position="45"/>
    </location>
</feature>
<feature type="transmembrane region" description="Helical" evidence="9">
    <location>
        <begin position="319"/>
        <end position="340"/>
    </location>
</feature>
<evidence type="ECO:0000256" key="3">
    <source>
        <dbReference type="ARBA" id="ARBA00022448"/>
    </source>
</evidence>
<dbReference type="PIRSF" id="PIRSF005353">
    <property type="entry name" value="PbuG"/>
    <property type="match status" value="1"/>
</dbReference>
<dbReference type="Proteomes" id="UP000094329">
    <property type="component" value="Unassembled WGS sequence"/>
</dbReference>
<evidence type="ECO:0000256" key="7">
    <source>
        <dbReference type="ARBA" id="ARBA00023136"/>
    </source>
</evidence>
<dbReference type="EMBL" id="MDTU01000001">
    <property type="protein sequence ID" value="ODN42067.1"/>
    <property type="molecule type" value="Genomic_DNA"/>
</dbReference>
<evidence type="ECO:0000256" key="5">
    <source>
        <dbReference type="ARBA" id="ARBA00022692"/>
    </source>
</evidence>
<dbReference type="InterPro" id="IPR045018">
    <property type="entry name" value="Azg-like"/>
</dbReference>
<name>A0ABX3A1H2_9GAMM</name>
<evidence type="ECO:0000313" key="11">
    <source>
        <dbReference type="Proteomes" id="UP000094329"/>
    </source>
</evidence>
<gene>
    <name evidence="10" type="ORF">BGC07_02740</name>
</gene>
<feature type="transmembrane region" description="Helical" evidence="9">
    <location>
        <begin position="376"/>
        <end position="404"/>
    </location>
</feature>
<feature type="transmembrane region" description="Helical" evidence="9">
    <location>
        <begin position="416"/>
        <end position="432"/>
    </location>
</feature>
<evidence type="ECO:0000256" key="2">
    <source>
        <dbReference type="ARBA" id="ARBA00005697"/>
    </source>
</evidence>
<feature type="transmembrane region" description="Helical" evidence="9">
    <location>
        <begin position="198"/>
        <end position="217"/>
    </location>
</feature>
<evidence type="ECO:0000256" key="9">
    <source>
        <dbReference type="SAM" id="Phobius"/>
    </source>
</evidence>
<keyword evidence="7 8" id="KW-0472">Membrane</keyword>
<keyword evidence="4 8" id="KW-1003">Cell membrane</keyword>
<dbReference type="InterPro" id="IPR006043">
    <property type="entry name" value="NCS2"/>
</dbReference>
<evidence type="ECO:0000256" key="6">
    <source>
        <dbReference type="ARBA" id="ARBA00022989"/>
    </source>
</evidence>